<dbReference type="Proteomes" id="UP000315167">
    <property type="component" value="Unassembled WGS sequence"/>
</dbReference>
<dbReference type="AlphaFoldDB" id="A0A562LAW4"/>
<dbReference type="Gene3D" id="2.160.20.10">
    <property type="entry name" value="Single-stranded right-handed beta-helix, Pectin lyase-like"/>
    <property type="match status" value="1"/>
</dbReference>
<dbReference type="InterPro" id="IPR012334">
    <property type="entry name" value="Pectin_lyas_fold"/>
</dbReference>
<gene>
    <name evidence="1" type="ORF">IP90_00935</name>
</gene>
<evidence type="ECO:0000313" key="1">
    <source>
        <dbReference type="EMBL" id="TWI04797.1"/>
    </source>
</evidence>
<evidence type="ECO:0008006" key="3">
    <source>
        <dbReference type="Google" id="ProtNLM"/>
    </source>
</evidence>
<dbReference type="OrthoDB" id="6004832at2"/>
<accession>A0A562LAW4</accession>
<dbReference type="RefSeq" id="WP_144898457.1">
    <property type="nucleotide sequence ID" value="NZ_VLKN01000002.1"/>
</dbReference>
<organism evidence="1 2">
    <name type="scientific">Luteimonas cucumeris</name>
    <dbReference type="NCBI Taxonomy" id="985012"/>
    <lineage>
        <taxon>Bacteria</taxon>
        <taxon>Pseudomonadati</taxon>
        <taxon>Pseudomonadota</taxon>
        <taxon>Gammaproteobacteria</taxon>
        <taxon>Lysobacterales</taxon>
        <taxon>Lysobacteraceae</taxon>
        <taxon>Luteimonas</taxon>
    </lineage>
</organism>
<name>A0A562LAW4_9GAMM</name>
<keyword evidence="2" id="KW-1185">Reference proteome</keyword>
<dbReference type="SUPFAM" id="SSF51126">
    <property type="entry name" value="Pectin lyase-like"/>
    <property type="match status" value="1"/>
</dbReference>
<comment type="caution">
    <text evidence="1">The sequence shown here is derived from an EMBL/GenBank/DDBJ whole genome shotgun (WGS) entry which is preliminary data.</text>
</comment>
<proteinExistence type="predicted"/>
<protein>
    <recommendedName>
        <fullName evidence="3">Pectate lyase-like protein</fullName>
    </recommendedName>
</protein>
<sequence>MAALLSPSAKQQFFDNAGNPASGFKLYTYAANTLTPQATYTNRAGTVSNTNPIILDARGEAIIYLNPEVIYDYVLHTAADVPVWTREDVSASAGDASAVAFTQSGSGAVIRTLQARLLDSPLYPTDFGAVGDGVADDTLAVQTTLNAAVAQSRTIDWGDLSKVYLVTSTLSLDLAGIGLRWIATGATIKYGGTHVARVFDLNTAVGCPVVIEGPLTIDANMLANNALWIGNTADGSSPSHYQDATITDLTVTNMYRKDATFAQSADGVFIRGAWNRVTLTRPTAKNSILAAGAGSIGVFGAFGITVANQGARAFRYCSIVDATVENISSEDPAYLSDQDGLRLFDAGDSVSHLYPNESFVSVRGGQYKNCRNRSIKVQANYAQVSNIGIVRNDPPTGGVGSQADIDMQVGGGSVDGVDCLYDAHVPSAIVQFTDTSIVGKVVPACTAKNIRVVNHGAVTLPVGIIITGDEDTGQRVFIDTVDIRGLIDKAVTWRISSPDDAMVIVKNVLCAPTTCFASCVRGVAMVVNNQFYADSCVNLGAAVPFFIKDSASSTLLKISANGCFGWTDGAGMSSGELNQPAMLRVDAIGGNNDATSGTMRPRWVSLANGASVQMPRSSLVGNCGFILIVTHSNAAEDQALFAVDHNSLIPIAITGTTWVAGTTADPGSGTYRIWGGGTTGGDSVWIKNNSGVARSFTVFMFG</sequence>
<dbReference type="EMBL" id="VLKN01000002">
    <property type="protein sequence ID" value="TWI04797.1"/>
    <property type="molecule type" value="Genomic_DNA"/>
</dbReference>
<dbReference type="InterPro" id="IPR011050">
    <property type="entry name" value="Pectin_lyase_fold/virulence"/>
</dbReference>
<evidence type="ECO:0000313" key="2">
    <source>
        <dbReference type="Proteomes" id="UP000315167"/>
    </source>
</evidence>
<reference evidence="1 2" key="1">
    <citation type="journal article" date="2015" name="Stand. Genomic Sci.">
        <title>Genomic Encyclopedia of Bacterial and Archaeal Type Strains, Phase III: the genomes of soil and plant-associated and newly described type strains.</title>
        <authorList>
            <person name="Whitman W.B."/>
            <person name="Woyke T."/>
            <person name="Klenk H.P."/>
            <person name="Zhou Y."/>
            <person name="Lilburn T.G."/>
            <person name="Beck B.J."/>
            <person name="De Vos P."/>
            <person name="Vandamme P."/>
            <person name="Eisen J.A."/>
            <person name="Garrity G."/>
            <person name="Hugenholtz P."/>
            <person name="Kyrpides N.C."/>
        </authorList>
    </citation>
    <scope>NUCLEOTIDE SEQUENCE [LARGE SCALE GENOMIC DNA]</scope>
    <source>
        <strain evidence="1 2">CGMCC 1.10821</strain>
    </source>
</reference>